<dbReference type="AlphaFoldDB" id="A0A5J6MHH5"/>
<dbReference type="EMBL" id="CP042906">
    <property type="protein sequence ID" value="QEX16968.1"/>
    <property type="molecule type" value="Genomic_DNA"/>
</dbReference>
<protein>
    <submittedName>
        <fullName evidence="1">Uncharacterized protein</fullName>
    </submittedName>
</protein>
<organism evidence="1 2">
    <name type="scientific">Hypericibacter terrae</name>
    <dbReference type="NCBI Taxonomy" id="2602015"/>
    <lineage>
        <taxon>Bacteria</taxon>
        <taxon>Pseudomonadati</taxon>
        <taxon>Pseudomonadota</taxon>
        <taxon>Alphaproteobacteria</taxon>
        <taxon>Rhodospirillales</taxon>
        <taxon>Dongiaceae</taxon>
        <taxon>Hypericibacter</taxon>
    </lineage>
</organism>
<name>A0A5J6MHH5_9PROT</name>
<sequence length="230" mass="25234">MGEYEVGRDLQELRSRIERLEHGCDHHGHREGPHDAPWRPGRPGRYGESAGFIVHSPEVGIDIQRKPVLWKADKAFKMPPVFSGLLGYGHHAQFDSAQSQSWGCHPEPLILNVTWNAGGTDELYRLVNQVLSIMRVRDPNTGTTSASVVYSAQLIASGRGKFAQVNYPWPAFNGTLRNAGGAALSFFSGYIDFNCQDNKPFNVFGTYAPALYDLVAGGTWVLTGGNVDGC</sequence>
<evidence type="ECO:0000313" key="2">
    <source>
        <dbReference type="Proteomes" id="UP000326202"/>
    </source>
</evidence>
<keyword evidence="2" id="KW-1185">Reference proteome</keyword>
<proteinExistence type="predicted"/>
<gene>
    <name evidence="1" type="ORF">FRZ44_22640</name>
</gene>
<dbReference type="KEGG" id="htq:FRZ44_22640"/>
<reference evidence="1 2" key="1">
    <citation type="submission" date="2019-08" db="EMBL/GenBank/DDBJ databases">
        <title>Hyperibacter terrae gen. nov., sp. nov. and Hyperibacter viscosus sp. nov., two new members in the family Rhodospirillaceae isolated from the rhizosphere of Hypericum perforatum.</title>
        <authorList>
            <person name="Noviana Z."/>
        </authorList>
    </citation>
    <scope>NUCLEOTIDE SEQUENCE [LARGE SCALE GENOMIC DNA]</scope>
    <source>
        <strain evidence="1 2">R5913</strain>
    </source>
</reference>
<accession>A0A5J6MHH5</accession>
<evidence type="ECO:0000313" key="1">
    <source>
        <dbReference type="EMBL" id="QEX16968.1"/>
    </source>
</evidence>
<dbReference type="Proteomes" id="UP000326202">
    <property type="component" value="Chromosome"/>
</dbReference>